<protein>
    <submittedName>
        <fullName evidence="1">Uncharacterized protein</fullName>
    </submittedName>
</protein>
<evidence type="ECO:0000313" key="2">
    <source>
        <dbReference type="Proteomes" id="UP000054279"/>
    </source>
</evidence>
<reference evidence="1 2" key="1">
    <citation type="submission" date="2014-06" db="EMBL/GenBank/DDBJ databases">
        <title>Evolutionary Origins and Diversification of the Mycorrhizal Mutualists.</title>
        <authorList>
            <consortium name="DOE Joint Genome Institute"/>
            <consortium name="Mycorrhizal Genomics Consortium"/>
            <person name="Kohler A."/>
            <person name="Kuo A."/>
            <person name="Nagy L.G."/>
            <person name="Floudas D."/>
            <person name="Copeland A."/>
            <person name="Barry K.W."/>
            <person name="Cichocki N."/>
            <person name="Veneault-Fourrey C."/>
            <person name="LaButti K."/>
            <person name="Lindquist E.A."/>
            <person name="Lipzen A."/>
            <person name="Lundell T."/>
            <person name="Morin E."/>
            <person name="Murat C."/>
            <person name="Riley R."/>
            <person name="Ohm R."/>
            <person name="Sun H."/>
            <person name="Tunlid A."/>
            <person name="Henrissat B."/>
            <person name="Grigoriev I.V."/>
            <person name="Hibbett D.S."/>
            <person name="Martin F."/>
        </authorList>
    </citation>
    <scope>NUCLEOTIDE SEQUENCE [LARGE SCALE GENOMIC DNA]</scope>
    <source>
        <strain evidence="1 2">SS14</strain>
    </source>
</reference>
<accession>A0A0C9W3U2</accession>
<name>A0A0C9W3U2_SPHS4</name>
<sequence length="129" mass="15173">MYWYKLKVANDNQMKLPVKHNKQFYHTAETLIIQVANVLYGIPSGSPFIVRSSVLKDMIQMTHSPMEEKEGGSDHMPIQFSKPFSVKKMDNLLGWFYRELGVFEKENEMVKEALEKVQFFMGTKWYQTL</sequence>
<dbReference type="EMBL" id="KN837110">
    <property type="protein sequence ID" value="KIJ45871.1"/>
    <property type="molecule type" value="Genomic_DNA"/>
</dbReference>
<evidence type="ECO:0000313" key="1">
    <source>
        <dbReference type="EMBL" id="KIJ45871.1"/>
    </source>
</evidence>
<keyword evidence="2" id="KW-1185">Reference proteome</keyword>
<gene>
    <name evidence="1" type="ORF">M422DRAFT_250654</name>
</gene>
<proteinExistence type="predicted"/>
<dbReference type="HOGENOM" id="CLU_1950186_0_0_1"/>
<organism evidence="1 2">
    <name type="scientific">Sphaerobolus stellatus (strain SS14)</name>
    <dbReference type="NCBI Taxonomy" id="990650"/>
    <lineage>
        <taxon>Eukaryota</taxon>
        <taxon>Fungi</taxon>
        <taxon>Dikarya</taxon>
        <taxon>Basidiomycota</taxon>
        <taxon>Agaricomycotina</taxon>
        <taxon>Agaricomycetes</taxon>
        <taxon>Phallomycetidae</taxon>
        <taxon>Geastrales</taxon>
        <taxon>Sphaerobolaceae</taxon>
        <taxon>Sphaerobolus</taxon>
    </lineage>
</organism>
<dbReference type="AlphaFoldDB" id="A0A0C9W3U2"/>
<dbReference type="Proteomes" id="UP000054279">
    <property type="component" value="Unassembled WGS sequence"/>
</dbReference>